<feature type="region of interest" description="Disordered" evidence="8">
    <location>
        <begin position="1"/>
        <end position="60"/>
    </location>
</feature>
<keyword evidence="6 9" id="KW-0472">Membrane</keyword>
<evidence type="ECO:0000256" key="9">
    <source>
        <dbReference type="SAM" id="Phobius"/>
    </source>
</evidence>
<keyword evidence="5 9" id="KW-1133">Transmembrane helix</keyword>
<keyword evidence="4" id="KW-0732">Signal</keyword>
<feature type="compositionally biased region" description="Low complexity" evidence="8">
    <location>
        <begin position="14"/>
        <end position="35"/>
    </location>
</feature>
<feature type="transmembrane region" description="Helical" evidence="9">
    <location>
        <begin position="68"/>
        <end position="89"/>
    </location>
</feature>
<dbReference type="PANTHER" id="PTHR11337:SF8">
    <property type="entry name" value="VISGUN, ISOFORM E"/>
    <property type="match status" value="1"/>
</dbReference>
<dbReference type="InterPro" id="IPR007947">
    <property type="entry name" value="CD164_MGC24"/>
</dbReference>
<keyword evidence="7" id="KW-0325">Glycoprotein</keyword>
<name>A0A7R8YSY5_HERIL</name>
<comment type="subcellular location">
    <subcellularLocation>
        <location evidence="1">Membrane</location>
        <topology evidence="1">Single-pass type I membrane protein</topology>
    </subcellularLocation>
</comment>
<dbReference type="AlphaFoldDB" id="A0A7R8YSY5"/>
<feature type="compositionally biased region" description="Pro residues" evidence="8">
    <location>
        <begin position="36"/>
        <end position="48"/>
    </location>
</feature>
<evidence type="ECO:0000256" key="1">
    <source>
        <dbReference type="ARBA" id="ARBA00004479"/>
    </source>
</evidence>
<dbReference type="Proteomes" id="UP000594454">
    <property type="component" value="Chromosome 3"/>
</dbReference>
<dbReference type="PANTHER" id="PTHR11337">
    <property type="entry name" value="MUCIN/PORIMIN"/>
    <property type="match status" value="1"/>
</dbReference>
<sequence length="100" mass="10765">MFVREETKDFKNATTSSTTSSSSSTSTTSTSTTPIPSTPTTPTTPPSPSTTTTVKPPPNCRHFDGPSFIGGIVLTIGLLAISFVAYKFYKARNERNYHTL</sequence>
<dbReference type="GO" id="GO:0031410">
    <property type="term" value="C:cytoplasmic vesicle"/>
    <property type="evidence" value="ECO:0007669"/>
    <property type="project" value="TreeGrafter"/>
</dbReference>
<dbReference type="OrthoDB" id="6160056at2759"/>
<evidence type="ECO:0000313" key="11">
    <source>
        <dbReference type="Proteomes" id="UP000594454"/>
    </source>
</evidence>
<evidence type="ECO:0000313" key="10">
    <source>
        <dbReference type="EMBL" id="CAD7084382.1"/>
    </source>
</evidence>
<dbReference type="EMBL" id="LR899011">
    <property type="protein sequence ID" value="CAD7084382.1"/>
    <property type="molecule type" value="Genomic_DNA"/>
</dbReference>
<protein>
    <submittedName>
        <fullName evidence="10">Uncharacterized protein</fullName>
    </submittedName>
</protein>
<evidence type="ECO:0000256" key="5">
    <source>
        <dbReference type="ARBA" id="ARBA00022989"/>
    </source>
</evidence>
<gene>
    <name evidence="10" type="ORF">HERILL_LOCUS7279</name>
</gene>
<keyword evidence="3 9" id="KW-0812">Transmembrane</keyword>
<accession>A0A7R8YSY5</accession>
<dbReference type="InParanoid" id="A0A7R8YSY5"/>
<feature type="compositionally biased region" description="Basic and acidic residues" evidence="8">
    <location>
        <begin position="1"/>
        <end position="11"/>
    </location>
</feature>
<evidence type="ECO:0000256" key="3">
    <source>
        <dbReference type="ARBA" id="ARBA00022692"/>
    </source>
</evidence>
<organism evidence="10 11">
    <name type="scientific">Hermetia illucens</name>
    <name type="common">Black soldier fly</name>
    <dbReference type="NCBI Taxonomy" id="343691"/>
    <lineage>
        <taxon>Eukaryota</taxon>
        <taxon>Metazoa</taxon>
        <taxon>Ecdysozoa</taxon>
        <taxon>Arthropoda</taxon>
        <taxon>Hexapoda</taxon>
        <taxon>Insecta</taxon>
        <taxon>Pterygota</taxon>
        <taxon>Neoptera</taxon>
        <taxon>Endopterygota</taxon>
        <taxon>Diptera</taxon>
        <taxon>Brachycera</taxon>
        <taxon>Stratiomyomorpha</taxon>
        <taxon>Stratiomyidae</taxon>
        <taxon>Hermetiinae</taxon>
        <taxon>Hermetia</taxon>
    </lineage>
</organism>
<comment type="similarity">
    <text evidence="2">Belongs to the CD164 family.</text>
</comment>
<evidence type="ECO:0000256" key="2">
    <source>
        <dbReference type="ARBA" id="ARBA00005341"/>
    </source>
</evidence>
<proteinExistence type="inferred from homology"/>
<evidence type="ECO:0000256" key="6">
    <source>
        <dbReference type="ARBA" id="ARBA00023136"/>
    </source>
</evidence>
<keyword evidence="11" id="KW-1185">Reference proteome</keyword>
<dbReference type="Pfam" id="PF05283">
    <property type="entry name" value="MGC-24"/>
    <property type="match status" value="1"/>
</dbReference>
<reference evidence="10 11" key="1">
    <citation type="submission" date="2020-11" db="EMBL/GenBank/DDBJ databases">
        <authorList>
            <person name="Wallbank WR R."/>
            <person name="Pardo Diaz C."/>
            <person name="Kozak K."/>
            <person name="Martin S."/>
            <person name="Jiggins C."/>
            <person name="Moest M."/>
            <person name="Warren A I."/>
            <person name="Generalovic N T."/>
            <person name="Byers J.R.P. K."/>
            <person name="Montejo-Kovacevich G."/>
            <person name="Yen C E."/>
        </authorList>
    </citation>
    <scope>NUCLEOTIDE SEQUENCE [LARGE SCALE GENOMIC DNA]</scope>
</reference>
<evidence type="ECO:0000256" key="4">
    <source>
        <dbReference type="ARBA" id="ARBA00022729"/>
    </source>
</evidence>
<evidence type="ECO:0000256" key="8">
    <source>
        <dbReference type="SAM" id="MobiDB-lite"/>
    </source>
</evidence>
<dbReference type="GO" id="GO:0016020">
    <property type="term" value="C:membrane"/>
    <property type="evidence" value="ECO:0007669"/>
    <property type="project" value="UniProtKB-SubCell"/>
</dbReference>
<evidence type="ECO:0000256" key="7">
    <source>
        <dbReference type="ARBA" id="ARBA00023180"/>
    </source>
</evidence>